<evidence type="ECO:0000313" key="1">
    <source>
        <dbReference type="EMBL" id="CUV45982.1"/>
    </source>
</evidence>
<evidence type="ECO:0000313" key="2">
    <source>
        <dbReference type="EMBL" id="CUV54903.1"/>
    </source>
</evidence>
<accession>A0A0S4WI29</accession>
<dbReference type="AlphaFoldDB" id="A0A0S4WI29"/>
<dbReference type="EMBL" id="LN899820">
    <property type="protein sequence ID" value="CUV54903.1"/>
    <property type="molecule type" value="Genomic_DNA"/>
</dbReference>
<gene>
    <name evidence="2" type="ORF">RUN215_v1_410039</name>
    <name evidence="1" type="ORF">TO10_v1_490005</name>
</gene>
<name>A0A0S4WI29_RALSL</name>
<reference evidence="1" key="1">
    <citation type="submission" date="2015-10" db="EMBL/GenBank/DDBJ databases">
        <authorList>
            <person name="Gilbert D.G."/>
        </authorList>
    </citation>
    <scope>NUCLEOTIDE SEQUENCE</scope>
    <source>
        <strain evidence="1">Phyl III-seqv23</strain>
    </source>
</reference>
<dbReference type="EMBL" id="LN899827">
    <property type="protein sequence ID" value="CUV45982.1"/>
    <property type="molecule type" value="Genomic_DNA"/>
</dbReference>
<protein>
    <submittedName>
        <fullName evidence="1">Uncharacterized protein</fullName>
    </submittedName>
</protein>
<proteinExistence type="predicted"/>
<organism evidence="1">
    <name type="scientific">Ralstonia solanacearum</name>
    <name type="common">Pseudomonas solanacearum</name>
    <dbReference type="NCBI Taxonomy" id="305"/>
    <lineage>
        <taxon>Bacteria</taxon>
        <taxon>Pseudomonadati</taxon>
        <taxon>Pseudomonadota</taxon>
        <taxon>Betaproteobacteria</taxon>
        <taxon>Burkholderiales</taxon>
        <taxon>Burkholderiaceae</taxon>
        <taxon>Ralstonia</taxon>
        <taxon>Ralstonia solanacearum species complex</taxon>
    </lineage>
</organism>
<sequence length="167" mass="18256">MTAALPGPLRPFGRIKVERQRRVEPGPPTLLSNRVSDLPDACSAACNEGINQQIRIGLCCPFLKAGRLRSRTCRKFRLPNKGMGGAALFCIRNRFLPGVLNGSGGKAGAYYGVSGWALGKALNDTPRYQAPREPGREVNSIFRLVSRRHMQGFPNPKRQVTHTDASA</sequence>